<dbReference type="GO" id="GO:0005525">
    <property type="term" value="F:GTP binding"/>
    <property type="evidence" value="ECO:0007669"/>
    <property type="project" value="UniProtKB-KW"/>
</dbReference>
<dbReference type="InterPro" id="IPR005225">
    <property type="entry name" value="Small_GTP-bd"/>
</dbReference>
<dbReference type="Gene3D" id="2.40.30.10">
    <property type="entry name" value="Translation factors"/>
    <property type="match status" value="2"/>
</dbReference>
<dbReference type="PANTHER" id="PTHR43721">
    <property type="entry name" value="ELONGATION FACTOR TU-RELATED"/>
    <property type="match status" value="1"/>
</dbReference>
<dbReference type="CDD" id="cd03696">
    <property type="entry name" value="SelB_II"/>
    <property type="match status" value="1"/>
</dbReference>
<comment type="subcellular location">
    <subcellularLocation>
        <location evidence="1">Cytoplasm</location>
    </subcellularLocation>
</comment>
<accession>A0A1W1H655</accession>
<dbReference type="SUPFAM" id="SSF50447">
    <property type="entry name" value="Translation proteins"/>
    <property type="match status" value="1"/>
</dbReference>
<dbReference type="InterPro" id="IPR050055">
    <property type="entry name" value="EF-Tu_GTPase"/>
</dbReference>
<dbReference type="Pfam" id="PF00009">
    <property type="entry name" value="GTP_EFTU"/>
    <property type="match status" value="1"/>
</dbReference>
<dbReference type="AlphaFoldDB" id="A0A1W1H655"/>
<sequence length="639" mass="71446">MKQIILGTAGHIDHGKTSLIRALTGIETDRLKEEIKRGITIELGFASITLSDGNVIGIVDVPGHEKFVKNMVAGASGIDLVSMVIAADEGVMPQTREHMEICTLMGIKHGFIAMTKIDLVDEDLMELAMDDVREFTRGTFLEDAPVVPVSSTKNLGLDLFRSTLEKICNEIPERPYSPIFRLPVDRVFSMKGFGTVITGTLASGKIDVGENIMVFPSRVTSKVRGIQVHGKSVESASSGTRTAINFQGLDRENVNRGDILSTPDTLKPSYMVDAHLHFLSSNTKPAKARTRVRFHSGTSEIMGNVILLDREELMPGSLAPVQIRLENPICVMHGDHFVIRSYSPVRTIGGGHILNPFPGKHKLFNQEIIDGLNGLLDNDPQQNISFFSKMGRHNGVSFGELRLMTPLPDKKLDGILQKMLASRSLVLSDKEKRTYIHGEIFDALSNDVLKLLSAYHEENPLKEGISKEELKSKFRAFKSKDSKLFPLVTSRLVKDGNIVQEGNTIRLATHKVALQVDLKAVKEKIAKIYERDGLTPPFFRTICSELEVDPKIARDVLQMLIDEKRIVKTKDDLYFDIQAIKKIEAQLLEFLTRENEITTPQFKDMTGISRKYVIPLIEYFDAINFTIRVGDTRQLRKKI</sequence>
<dbReference type="STRING" id="1246637.MTBBW1_120037"/>
<dbReference type="Pfam" id="PF09106">
    <property type="entry name" value="WHD_2nd_SelB"/>
    <property type="match status" value="1"/>
</dbReference>
<dbReference type="InterPro" id="IPR027417">
    <property type="entry name" value="P-loop_NTPase"/>
</dbReference>
<dbReference type="PANTHER" id="PTHR43721:SF22">
    <property type="entry name" value="ELONGATION FACTOR TU, MITOCHONDRIAL"/>
    <property type="match status" value="1"/>
</dbReference>
<dbReference type="OrthoDB" id="9803139at2"/>
<reference evidence="10 11" key="1">
    <citation type="submission" date="2017-03" db="EMBL/GenBank/DDBJ databases">
        <authorList>
            <person name="Afonso C.L."/>
            <person name="Miller P.J."/>
            <person name="Scott M.A."/>
            <person name="Spackman E."/>
            <person name="Goraichik I."/>
            <person name="Dimitrov K.M."/>
            <person name="Suarez D.L."/>
            <person name="Swayne D.E."/>
        </authorList>
    </citation>
    <scope>NUCLEOTIDE SEQUENCE [LARGE SCALE GENOMIC DNA]</scope>
    <source>
        <strain evidence="10">PRJEB14757</strain>
    </source>
</reference>
<protein>
    <recommendedName>
        <fullName evidence="2">Selenocysteine-specific elongation factor</fullName>
    </recommendedName>
    <alternativeName>
        <fullName evidence="8">SelB translation factor</fullName>
    </alternativeName>
</protein>
<evidence type="ECO:0000256" key="2">
    <source>
        <dbReference type="ARBA" id="ARBA00015953"/>
    </source>
</evidence>
<dbReference type="Pfam" id="PF03144">
    <property type="entry name" value="GTP_EFTU_D2"/>
    <property type="match status" value="1"/>
</dbReference>
<dbReference type="NCBIfam" id="TIGR00231">
    <property type="entry name" value="small_GTP"/>
    <property type="match status" value="1"/>
</dbReference>
<dbReference type="CDD" id="cd15491">
    <property type="entry name" value="selB_III"/>
    <property type="match status" value="1"/>
</dbReference>
<dbReference type="GO" id="GO:0003723">
    <property type="term" value="F:RNA binding"/>
    <property type="evidence" value="ECO:0007669"/>
    <property type="project" value="InterPro"/>
</dbReference>
<dbReference type="InterPro" id="IPR015191">
    <property type="entry name" value="SelB_WHD4"/>
</dbReference>
<dbReference type="InterPro" id="IPR036390">
    <property type="entry name" value="WH_DNA-bd_sf"/>
</dbReference>
<dbReference type="InterPro" id="IPR009000">
    <property type="entry name" value="Transl_B-barrel_sf"/>
</dbReference>
<dbReference type="NCBIfam" id="TIGR00475">
    <property type="entry name" value="selB"/>
    <property type="match status" value="1"/>
</dbReference>
<dbReference type="Pfam" id="PF25461">
    <property type="entry name" value="Beta-barrel_SelB"/>
    <property type="match status" value="1"/>
</dbReference>
<keyword evidence="11" id="KW-1185">Reference proteome</keyword>
<evidence type="ECO:0000256" key="4">
    <source>
        <dbReference type="ARBA" id="ARBA00022741"/>
    </source>
</evidence>
<keyword evidence="3" id="KW-0963">Cytoplasm</keyword>
<dbReference type="SUPFAM" id="SSF50465">
    <property type="entry name" value="EF-Tu/eEF-1alpha/eIF2-gamma C-terminal domain"/>
    <property type="match status" value="1"/>
</dbReference>
<evidence type="ECO:0000256" key="7">
    <source>
        <dbReference type="ARBA" id="ARBA00025526"/>
    </source>
</evidence>
<name>A0A1W1H655_9BACT</name>
<evidence type="ECO:0000256" key="6">
    <source>
        <dbReference type="ARBA" id="ARBA00023134"/>
    </source>
</evidence>
<dbReference type="SUPFAM" id="SSF52540">
    <property type="entry name" value="P-loop containing nucleoside triphosphate hydrolases"/>
    <property type="match status" value="1"/>
</dbReference>
<dbReference type="InterPro" id="IPR036388">
    <property type="entry name" value="WH-like_DNA-bd_sf"/>
</dbReference>
<evidence type="ECO:0000259" key="9">
    <source>
        <dbReference type="PROSITE" id="PS51722"/>
    </source>
</evidence>
<dbReference type="Gene3D" id="3.40.50.300">
    <property type="entry name" value="P-loop containing nucleotide triphosphate hydrolases"/>
    <property type="match status" value="1"/>
</dbReference>
<dbReference type="GO" id="GO:0003746">
    <property type="term" value="F:translation elongation factor activity"/>
    <property type="evidence" value="ECO:0007669"/>
    <property type="project" value="UniProtKB-KW"/>
</dbReference>
<keyword evidence="4" id="KW-0547">Nucleotide-binding</keyword>
<dbReference type="InterPro" id="IPR015190">
    <property type="entry name" value="Elong_fac_SelB-wing-hlx_typ-2"/>
</dbReference>
<gene>
    <name evidence="10" type="primary">selB</name>
    <name evidence="10" type="ORF">MTBBW1_120037</name>
</gene>
<evidence type="ECO:0000256" key="1">
    <source>
        <dbReference type="ARBA" id="ARBA00004496"/>
    </source>
</evidence>
<dbReference type="RefSeq" id="WP_080798873.1">
    <property type="nucleotide sequence ID" value="NZ_LT828540.1"/>
</dbReference>
<organism evidence="10 11">
    <name type="scientific">Desulfamplus magnetovallimortis</name>
    <dbReference type="NCBI Taxonomy" id="1246637"/>
    <lineage>
        <taxon>Bacteria</taxon>
        <taxon>Pseudomonadati</taxon>
        <taxon>Thermodesulfobacteriota</taxon>
        <taxon>Desulfobacteria</taxon>
        <taxon>Desulfobacterales</taxon>
        <taxon>Desulfobacteraceae</taxon>
        <taxon>Desulfamplus</taxon>
    </lineage>
</organism>
<dbReference type="InterPro" id="IPR009001">
    <property type="entry name" value="Transl_elong_EF1A/Init_IF2_C"/>
</dbReference>
<keyword evidence="10" id="KW-0251">Elongation factor</keyword>
<evidence type="ECO:0000313" key="10">
    <source>
        <dbReference type="EMBL" id="SLM27916.1"/>
    </source>
</evidence>
<dbReference type="GO" id="GO:0003924">
    <property type="term" value="F:GTPase activity"/>
    <property type="evidence" value="ECO:0007669"/>
    <property type="project" value="InterPro"/>
</dbReference>
<keyword evidence="5" id="KW-0648">Protein biosynthesis</keyword>
<dbReference type="InterPro" id="IPR004535">
    <property type="entry name" value="Transl_elong_SelB"/>
</dbReference>
<evidence type="ECO:0000313" key="11">
    <source>
        <dbReference type="Proteomes" id="UP000191931"/>
    </source>
</evidence>
<dbReference type="Gene3D" id="1.10.10.10">
    <property type="entry name" value="Winged helix-like DNA-binding domain superfamily/Winged helix DNA-binding domain"/>
    <property type="match status" value="1"/>
</dbReference>
<dbReference type="EMBL" id="FWEV01000024">
    <property type="protein sequence ID" value="SLM27916.1"/>
    <property type="molecule type" value="Genomic_DNA"/>
</dbReference>
<keyword evidence="6" id="KW-0342">GTP-binding</keyword>
<evidence type="ECO:0000256" key="3">
    <source>
        <dbReference type="ARBA" id="ARBA00022490"/>
    </source>
</evidence>
<dbReference type="CDD" id="cd04171">
    <property type="entry name" value="SelB"/>
    <property type="match status" value="1"/>
</dbReference>
<dbReference type="SUPFAM" id="SSF46785">
    <property type="entry name" value="Winged helix' DNA-binding domain"/>
    <property type="match status" value="3"/>
</dbReference>
<dbReference type="GO" id="GO:0005829">
    <property type="term" value="C:cytosol"/>
    <property type="evidence" value="ECO:0007669"/>
    <property type="project" value="TreeGrafter"/>
</dbReference>
<dbReference type="Gene3D" id="1.10.10.2770">
    <property type="match status" value="1"/>
</dbReference>
<evidence type="ECO:0000256" key="5">
    <source>
        <dbReference type="ARBA" id="ARBA00022917"/>
    </source>
</evidence>
<comment type="function">
    <text evidence="7">Translation factor necessary for the incorporation of selenocysteine into proteins. It probably replaces EF-Tu for the insertion of selenocysteine directed by the UGA codon. SelB binds GTP and GDP.</text>
</comment>
<dbReference type="InterPro" id="IPR004161">
    <property type="entry name" value="EFTu-like_2"/>
</dbReference>
<dbReference type="InterPro" id="IPR057335">
    <property type="entry name" value="Beta-barrel_SelB"/>
</dbReference>
<dbReference type="Proteomes" id="UP000191931">
    <property type="component" value="Unassembled WGS sequence"/>
</dbReference>
<proteinExistence type="predicted"/>
<dbReference type="GO" id="GO:0001514">
    <property type="term" value="P:selenocysteine incorporation"/>
    <property type="evidence" value="ECO:0007669"/>
    <property type="project" value="InterPro"/>
</dbReference>
<dbReference type="Pfam" id="PF09107">
    <property type="entry name" value="WHD_3rd_SelB"/>
    <property type="match status" value="1"/>
</dbReference>
<feature type="domain" description="Tr-type G" evidence="9">
    <location>
        <begin position="1"/>
        <end position="176"/>
    </location>
</feature>
<dbReference type="InterPro" id="IPR000795">
    <property type="entry name" value="T_Tr_GTP-bd_dom"/>
</dbReference>
<dbReference type="PROSITE" id="PS51722">
    <property type="entry name" value="G_TR_2"/>
    <property type="match status" value="1"/>
</dbReference>
<evidence type="ECO:0000256" key="8">
    <source>
        <dbReference type="ARBA" id="ARBA00031615"/>
    </source>
</evidence>